<dbReference type="Pfam" id="PF02780">
    <property type="entry name" value="Transketolase_C"/>
    <property type="match status" value="1"/>
</dbReference>
<evidence type="ECO:0000259" key="4">
    <source>
        <dbReference type="SMART" id="SM00861"/>
    </source>
</evidence>
<proteinExistence type="predicted"/>
<protein>
    <submittedName>
        <fullName evidence="5">Pyruvate dehydrogenase subunit beta</fullName>
    </submittedName>
</protein>
<dbReference type="SUPFAM" id="SSF52518">
    <property type="entry name" value="Thiamin diphosphate-binding fold (THDP-binding)"/>
    <property type="match status" value="1"/>
</dbReference>
<sequence length="335" mass="35082">MPEMSGTGEVRKLSYGEAVNAALHRLMEELPETLVYGEDVGEPGGVFGVTRGLRKQYGDRAFDTPISESAILGSAVGAAMMGRRPIVEIMWADFSLVALDQIVNQAANVRYVSNGRLAAPLTIRTQQGGAPGACAQHSQCLEALFLHVPGLRVCMPSTPQDAYDLLVTAVHSDDPVLVVENRTLYFGAKEAVRVGGAVGPMGGARVRRSGTDATVVTWGAITARVLEAVESLAGEGVDVEVLETPWLNPFDTEAVTAGAARTGRLAVVHEANVTGGFGAEVVARVTESGVPLSAPPLRIGTPDTRMPAAPVLAEALVPDAARIARELRALVRGAS</sequence>
<dbReference type="SMART" id="SM00861">
    <property type="entry name" value="Transket_pyr"/>
    <property type="match status" value="1"/>
</dbReference>
<evidence type="ECO:0000256" key="3">
    <source>
        <dbReference type="ARBA" id="ARBA00023052"/>
    </source>
</evidence>
<name>A0A9W6S867_9ACTN</name>
<evidence type="ECO:0000313" key="6">
    <source>
        <dbReference type="Proteomes" id="UP001165074"/>
    </source>
</evidence>
<dbReference type="InterPro" id="IPR029061">
    <property type="entry name" value="THDP-binding"/>
</dbReference>
<dbReference type="PANTHER" id="PTHR43257">
    <property type="entry name" value="PYRUVATE DEHYDROGENASE E1 COMPONENT BETA SUBUNIT"/>
    <property type="match status" value="1"/>
</dbReference>
<dbReference type="EMBL" id="BSTK01000016">
    <property type="protein sequence ID" value="GLY90296.1"/>
    <property type="molecule type" value="Genomic_DNA"/>
</dbReference>
<keyword evidence="2" id="KW-0560">Oxidoreductase</keyword>
<comment type="caution">
    <text evidence="5">The sequence shown here is derived from an EMBL/GenBank/DDBJ whole genome shotgun (WGS) entry which is preliminary data.</text>
</comment>
<dbReference type="CDD" id="cd07036">
    <property type="entry name" value="TPP_PYR_E1-PDHc-beta_like"/>
    <property type="match status" value="1"/>
</dbReference>
<dbReference type="GO" id="GO:0000287">
    <property type="term" value="F:magnesium ion binding"/>
    <property type="evidence" value="ECO:0007669"/>
    <property type="project" value="UniProtKB-ARBA"/>
</dbReference>
<organism evidence="5 6">
    <name type="scientific">Actinoallomurus iriomotensis</name>
    <dbReference type="NCBI Taxonomy" id="478107"/>
    <lineage>
        <taxon>Bacteria</taxon>
        <taxon>Bacillati</taxon>
        <taxon>Actinomycetota</taxon>
        <taxon>Actinomycetes</taxon>
        <taxon>Streptosporangiales</taxon>
        <taxon>Thermomonosporaceae</taxon>
        <taxon>Actinoallomurus</taxon>
    </lineage>
</organism>
<dbReference type="InterPro" id="IPR033248">
    <property type="entry name" value="Transketolase_C"/>
</dbReference>
<dbReference type="Gene3D" id="3.40.50.970">
    <property type="match status" value="1"/>
</dbReference>
<evidence type="ECO:0000313" key="5">
    <source>
        <dbReference type="EMBL" id="GLY90296.1"/>
    </source>
</evidence>
<dbReference type="Pfam" id="PF02779">
    <property type="entry name" value="Transket_pyr"/>
    <property type="match status" value="1"/>
</dbReference>
<gene>
    <name evidence="5" type="ORF">Airi02_082250</name>
</gene>
<dbReference type="SUPFAM" id="SSF52922">
    <property type="entry name" value="TK C-terminal domain-like"/>
    <property type="match status" value="1"/>
</dbReference>
<dbReference type="AlphaFoldDB" id="A0A9W6S867"/>
<keyword evidence="3" id="KW-0786">Thiamine pyrophosphate</keyword>
<dbReference type="PANTHER" id="PTHR43257:SF2">
    <property type="entry name" value="PYRUVATE DEHYDROGENASE E1 COMPONENT SUBUNIT BETA"/>
    <property type="match status" value="1"/>
</dbReference>
<dbReference type="InterPro" id="IPR009014">
    <property type="entry name" value="Transketo_C/PFOR_II"/>
</dbReference>
<dbReference type="RefSeq" id="WP_285581105.1">
    <property type="nucleotide sequence ID" value="NZ_BSTK01000016.1"/>
</dbReference>
<keyword evidence="5" id="KW-0670">Pyruvate</keyword>
<reference evidence="5" key="1">
    <citation type="submission" date="2023-03" db="EMBL/GenBank/DDBJ databases">
        <title>Actinoallomurus iriomotensis NBRC 103684.</title>
        <authorList>
            <person name="Ichikawa N."/>
            <person name="Sato H."/>
            <person name="Tonouchi N."/>
        </authorList>
    </citation>
    <scope>NUCLEOTIDE SEQUENCE</scope>
    <source>
        <strain evidence="5">NBRC 103684</strain>
    </source>
</reference>
<feature type="domain" description="Transketolase-like pyrimidine-binding" evidence="4">
    <location>
        <begin position="13"/>
        <end position="187"/>
    </location>
</feature>
<accession>A0A9W6S867</accession>
<dbReference type="GO" id="GO:0016491">
    <property type="term" value="F:oxidoreductase activity"/>
    <property type="evidence" value="ECO:0007669"/>
    <property type="project" value="UniProtKB-KW"/>
</dbReference>
<comment type="cofactor">
    <cofactor evidence="1">
        <name>thiamine diphosphate</name>
        <dbReference type="ChEBI" id="CHEBI:58937"/>
    </cofactor>
</comment>
<keyword evidence="6" id="KW-1185">Reference proteome</keyword>
<evidence type="ECO:0000256" key="2">
    <source>
        <dbReference type="ARBA" id="ARBA00023002"/>
    </source>
</evidence>
<evidence type="ECO:0000256" key="1">
    <source>
        <dbReference type="ARBA" id="ARBA00001964"/>
    </source>
</evidence>
<dbReference type="Gene3D" id="3.40.50.920">
    <property type="match status" value="1"/>
</dbReference>
<dbReference type="FunFam" id="3.40.50.970:FF:000001">
    <property type="entry name" value="Pyruvate dehydrogenase E1 beta subunit"/>
    <property type="match status" value="1"/>
</dbReference>
<dbReference type="Proteomes" id="UP001165074">
    <property type="component" value="Unassembled WGS sequence"/>
</dbReference>
<dbReference type="InterPro" id="IPR005475">
    <property type="entry name" value="Transketolase-like_Pyr-bd"/>
</dbReference>